<dbReference type="AlphaFoldDB" id="A0AA96GLR4"/>
<evidence type="ECO:0000256" key="1">
    <source>
        <dbReference type="SAM" id="Phobius"/>
    </source>
</evidence>
<dbReference type="GO" id="GO:0016788">
    <property type="term" value="F:hydrolase activity, acting on ester bonds"/>
    <property type="evidence" value="ECO:0007669"/>
    <property type="project" value="UniProtKB-ARBA"/>
</dbReference>
<dbReference type="InterPro" id="IPR036514">
    <property type="entry name" value="SGNH_hydro_sf"/>
</dbReference>
<dbReference type="RefSeq" id="WP_312646778.1">
    <property type="nucleotide sequence ID" value="NZ_CP116967.1"/>
</dbReference>
<gene>
    <name evidence="2" type="ORF">PP769_09090</name>
</gene>
<feature type="transmembrane region" description="Helical" evidence="1">
    <location>
        <begin position="7"/>
        <end position="26"/>
    </location>
</feature>
<keyword evidence="1" id="KW-0472">Membrane</keyword>
<organism evidence="2 3">
    <name type="scientific">Candidatus Nitrospira allomarina</name>
    <dbReference type="NCBI Taxonomy" id="3020900"/>
    <lineage>
        <taxon>Bacteria</taxon>
        <taxon>Pseudomonadati</taxon>
        <taxon>Nitrospirota</taxon>
        <taxon>Nitrospiria</taxon>
        <taxon>Nitrospirales</taxon>
        <taxon>Nitrospiraceae</taxon>
        <taxon>Nitrospira</taxon>
    </lineage>
</organism>
<name>A0AA96GLR4_9BACT</name>
<dbReference type="SUPFAM" id="SSF52266">
    <property type="entry name" value="SGNH hydrolase"/>
    <property type="match status" value="1"/>
</dbReference>
<keyword evidence="1" id="KW-1133">Transmembrane helix</keyword>
<dbReference type="KEGG" id="nall:PP769_09090"/>
<proteinExistence type="predicted"/>
<dbReference type="EMBL" id="CP116967">
    <property type="protein sequence ID" value="WNM59891.1"/>
    <property type="molecule type" value="Genomic_DNA"/>
</dbReference>
<evidence type="ECO:0008006" key="4">
    <source>
        <dbReference type="Google" id="ProtNLM"/>
    </source>
</evidence>
<sequence length="406" mass="46477">MKQIKQSLALVVGSTIIAIFIMEALLRGIGIPSTLNSGWGWANSAGRKLSKYDALTTNQFGYRGQSIHYQTEDYVVLLVGDSQVEAYAGRPEHMPEQFLQEILTRQLHQPVKVFSLASSGWGQDQQLLAIREYFKLYRADLVLVWATPGNDFWENAFPDRSATQQAGHLKPTFRLVDQKLYGPYFPSGSYLHNSAIAQLIEMVIANLQDETLEQRILRRWLQEMPSSHKTHKAENEHACEGLTVINQGEFFNTIFELNDKIGYTIRSGQDLLNSRSLFSAYMLDPSRRDEYLVAITKSLLRHVKEEVEKHHSKFLVFYPVREDFEKRAMQMVKCVADSQGNFFRVFFDYKGGLQRVISSDDLVIFDLPGGNEIVVSPSDRHLNDFGNELAMKKLSLILIERFLVNR</sequence>
<keyword evidence="3" id="KW-1185">Reference proteome</keyword>
<evidence type="ECO:0000313" key="2">
    <source>
        <dbReference type="EMBL" id="WNM59891.1"/>
    </source>
</evidence>
<dbReference type="Gene3D" id="3.40.50.1110">
    <property type="entry name" value="SGNH hydrolase"/>
    <property type="match status" value="1"/>
</dbReference>
<evidence type="ECO:0000313" key="3">
    <source>
        <dbReference type="Proteomes" id="UP001302719"/>
    </source>
</evidence>
<keyword evidence="1" id="KW-0812">Transmembrane</keyword>
<protein>
    <recommendedName>
        <fullName evidence="4">SGNH hydrolase-type esterase domain-containing protein</fullName>
    </recommendedName>
</protein>
<accession>A0AA96GLR4</accession>
<reference evidence="2 3" key="1">
    <citation type="submission" date="2023-01" db="EMBL/GenBank/DDBJ databases">
        <title>Cultivation and genomic characterization of new, ubiquitous marine nitrite-oxidizing bacteria from the Nitrospirales.</title>
        <authorList>
            <person name="Mueller A.J."/>
            <person name="Daebeler A."/>
            <person name="Herbold C.W."/>
            <person name="Kirkegaard R.H."/>
            <person name="Daims H."/>
        </authorList>
    </citation>
    <scope>NUCLEOTIDE SEQUENCE [LARGE SCALE GENOMIC DNA]</scope>
    <source>
        <strain evidence="2 3">VA</strain>
    </source>
</reference>
<dbReference type="Proteomes" id="UP001302719">
    <property type="component" value="Chromosome"/>
</dbReference>